<accession>A0A1C7FCF3</accession>
<proteinExistence type="predicted"/>
<sequence>MAFLPTSLDVNGVTAVLKFICGTLVEVLFNGQIYTN</sequence>
<protein>
    <submittedName>
        <fullName evidence="1">Uncharacterized protein</fullName>
    </submittedName>
</protein>
<dbReference type="Proteomes" id="UP000092528">
    <property type="component" value="Chromosome 1"/>
</dbReference>
<name>A0A1C7FCF3_9VIBR</name>
<evidence type="ECO:0000313" key="1">
    <source>
        <dbReference type="EMBL" id="ANU37650.1"/>
    </source>
</evidence>
<evidence type="ECO:0000313" key="4">
    <source>
        <dbReference type="Proteomes" id="UP000095131"/>
    </source>
</evidence>
<reference evidence="1 3" key="1">
    <citation type="submission" date="2016-07" db="EMBL/GenBank/DDBJ databases">
        <title>Genome sequencing of Vibrio scophthalmi strain VS-05, an isolated from Paralichthys olivaceus.</title>
        <authorList>
            <person name="Han H.-J."/>
        </authorList>
    </citation>
    <scope>NUCLEOTIDE SEQUENCE [LARGE SCALE GENOMIC DNA]</scope>
    <source>
        <strain evidence="1 3">VS-05</strain>
    </source>
</reference>
<evidence type="ECO:0000313" key="3">
    <source>
        <dbReference type="Proteomes" id="UP000092528"/>
    </source>
</evidence>
<reference evidence="2 4" key="2">
    <citation type="submission" date="2016-08" db="EMBL/GenBank/DDBJ databases">
        <title>Genome sequencing of Vibrio scophthalmi strain FP3289, an isolated from Paralichthys olivaceus.</title>
        <authorList>
            <person name="Han H.-J."/>
        </authorList>
    </citation>
    <scope>NUCLEOTIDE SEQUENCE [LARGE SCALE GENOMIC DNA]</scope>
    <source>
        <strain evidence="2 4">FP3289</strain>
    </source>
</reference>
<dbReference type="Proteomes" id="UP000095131">
    <property type="component" value="Unassembled WGS sequence"/>
</dbReference>
<dbReference type="STRING" id="45658.VSVS12_00416"/>
<keyword evidence="3" id="KW-1185">Reference proteome</keyword>
<dbReference type="AlphaFoldDB" id="A0A1C7FCF3"/>
<dbReference type="EMBL" id="MDCJ01000002">
    <property type="protein sequence ID" value="ODS09984.1"/>
    <property type="molecule type" value="Genomic_DNA"/>
</dbReference>
<organism evidence="1 3">
    <name type="scientific">Vibrio scophthalmi</name>
    <dbReference type="NCBI Taxonomy" id="45658"/>
    <lineage>
        <taxon>Bacteria</taxon>
        <taxon>Pseudomonadati</taxon>
        <taxon>Pseudomonadota</taxon>
        <taxon>Gammaproteobacteria</taxon>
        <taxon>Vibrionales</taxon>
        <taxon>Vibrionaceae</taxon>
        <taxon>Vibrio</taxon>
    </lineage>
</organism>
<dbReference type="EMBL" id="CP016414">
    <property type="protein sequence ID" value="ANU37650.1"/>
    <property type="molecule type" value="Genomic_DNA"/>
</dbReference>
<gene>
    <name evidence="2" type="ORF">VSF3289_00222</name>
    <name evidence="1" type="ORF">VSVS05_02572</name>
</gene>
<evidence type="ECO:0000313" key="2">
    <source>
        <dbReference type="EMBL" id="ODS09984.1"/>
    </source>
</evidence>